<name>E8U9P9_DEIML</name>
<dbReference type="KEGG" id="dmr:Deima_2148"/>
<proteinExistence type="predicted"/>
<evidence type="ECO:0000259" key="2">
    <source>
        <dbReference type="SMART" id="SM00478"/>
    </source>
</evidence>
<dbReference type="CDD" id="cd00056">
    <property type="entry name" value="ENDO3c"/>
    <property type="match status" value="1"/>
</dbReference>
<dbReference type="Gene3D" id="1.10.1670.10">
    <property type="entry name" value="Helix-hairpin-Helix base-excision DNA repair enzymes (C-terminal)"/>
    <property type="match status" value="1"/>
</dbReference>
<dbReference type="InterPro" id="IPR023170">
    <property type="entry name" value="HhH_base_excis_C"/>
</dbReference>
<dbReference type="eggNOG" id="COG0177">
    <property type="taxonomic scope" value="Bacteria"/>
</dbReference>
<sequence>MPRRSALPPRAPRPTLAQQHPPRPDLGVIAARLRERYLPTLPAPRVSAEPLDDLIEAVLNQQNTRATTERQYAALRRAYPTWDAALADGPDGIEAVLRDAGGGLARVKADYVWNILYALLERGDLSLQHLRHLDDADARTALESLPGVGMKTASALLLFDLARPAMPVDGHIDRVSKRLHLIPERWNVLKAERWYDEVLPRDWAQRYAYHVATIRHGRETCLTRAPRCNACVLRDLCPSEPLLNPDA</sequence>
<dbReference type="PANTHER" id="PTHR47203:SF1">
    <property type="entry name" value="HYPOTHETICAL BASE EXCISION DNA REPAIR PROTEIN (EUROFUNG)"/>
    <property type="match status" value="1"/>
</dbReference>
<dbReference type="InterPro" id="IPR003265">
    <property type="entry name" value="HhH-GPD_domain"/>
</dbReference>
<dbReference type="OrthoDB" id="9800977at2"/>
<keyword evidence="4" id="KW-1185">Reference proteome</keyword>
<dbReference type="STRING" id="709986.Deima_2148"/>
<protein>
    <submittedName>
        <fullName evidence="3">Iron-sulfur cluster loop</fullName>
    </submittedName>
</protein>
<organism evidence="3 4">
    <name type="scientific">Deinococcus maricopensis (strain DSM 21211 / LMG 22137 / NRRL B-23946 / LB-34)</name>
    <dbReference type="NCBI Taxonomy" id="709986"/>
    <lineage>
        <taxon>Bacteria</taxon>
        <taxon>Thermotogati</taxon>
        <taxon>Deinococcota</taxon>
        <taxon>Deinococci</taxon>
        <taxon>Deinococcales</taxon>
        <taxon>Deinococcaceae</taxon>
        <taxon>Deinococcus</taxon>
    </lineage>
</organism>
<dbReference type="RefSeq" id="WP_013557293.1">
    <property type="nucleotide sequence ID" value="NC_014958.1"/>
</dbReference>
<evidence type="ECO:0000313" key="3">
    <source>
        <dbReference type="EMBL" id="ADV67788.1"/>
    </source>
</evidence>
<dbReference type="AlphaFoldDB" id="E8U9P9"/>
<dbReference type="GO" id="GO:0006284">
    <property type="term" value="P:base-excision repair"/>
    <property type="evidence" value="ECO:0007669"/>
    <property type="project" value="InterPro"/>
</dbReference>
<accession>E8U9P9</accession>
<gene>
    <name evidence="3" type="ordered locus">Deima_2148</name>
</gene>
<dbReference type="GO" id="GO:0003824">
    <property type="term" value="F:catalytic activity"/>
    <property type="evidence" value="ECO:0007669"/>
    <property type="project" value="InterPro"/>
</dbReference>
<dbReference type="PANTHER" id="PTHR47203">
    <property type="match status" value="1"/>
</dbReference>
<dbReference type="Pfam" id="PF00730">
    <property type="entry name" value="HhH-GPD"/>
    <property type="match status" value="1"/>
</dbReference>
<feature type="domain" description="HhH-GPD" evidence="2">
    <location>
        <begin position="59"/>
        <end position="213"/>
    </location>
</feature>
<reference evidence="4" key="2">
    <citation type="submission" date="2011-01" db="EMBL/GenBank/DDBJ databases">
        <title>The complete genome of Deinococcus maricopensis DSM 21211.</title>
        <authorList>
            <consortium name="US DOE Joint Genome Institute (JGI-PGF)"/>
            <person name="Lucas S."/>
            <person name="Copeland A."/>
            <person name="Lapidus A."/>
            <person name="Goodwin L."/>
            <person name="Pitluck S."/>
            <person name="Kyrpides N."/>
            <person name="Mavromatis K."/>
            <person name="Pagani I."/>
            <person name="Ivanova N."/>
            <person name="Ovchinnikova G."/>
            <person name="Zeytun A."/>
            <person name="Detter J.C."/>
            <person name="Han C."/>
            <person name="Land M."/>
            <person name="Hauser L."/>
            <person name="Markowitz V."/>
            <person name="Cheng J.-F."/>
            <person name="Hugenholtz P."/>
            <person name="Woyke T."/>
            <person name="Wu D."/>
            <person name="Pukall R."/>
            <person name="Gehrich-Schroeter G."/>
            <person name="Brambilla E."/>
            <person name="Klenk H.-P."/>
            <person name="Eisen J.A."/>
        </authorList>
    </citation>
    <scope>NUCLEOTIDE SEQUENCE [LARGE SCALE GENOMIC DNA]</scope>
    <source>
        <strain evidence="4">DSM 21211 / LMG 22137 / NRRL B-23946 / LB-34</strain>
    </source>
</reference>
<dbReference type="SMART" id="SM00478">
    <property type="entry name" value="ENDO3c"/>
    <property type="match status" value="1"/>
</dbReference>
<feature type="region of interest" description="Disordered" evidence="1">
    <location>
        <begin position="1"/>
        <end position="24"/>
    </location>
</feature>
<evidence type="ECO:0000256" key="1">
    <source>
        <dbReference type="SAM" id="MobiDB-lite"/>
    </source>
</evidence>
<dbReference type="SUPFAM" id="SSF48150">
    <property type="entry name" value="DNA-glycosylase"/>
    <property type="match status" value="1"/>
</dbReference>
<dbReference type="InterPro" id="IPR011257">
    <property type="entry name" value="DNA_glycosylase"/>
</dbReference>
<dbReference type="Proteomes" id="UP000008635">
    <property type="component" value="Chromosome"/>
</dbReference>
<dbReference type="EMBL" id="CP002454">
    <property type="protein sequence ID" value="ADV67788.1"/>
    <property type="molecule type" value="Genomic_DNA"/>
</dbReference>
<reference evidence="3 4" key="1">
    <citation type="journal article" date="2011" name="Stand. Genomic Sci.">
        <title>Complete genome sequence of Deinococcus maricopensis type strain (LB-34).</title>
        <authorList>
            <person name="Pukall R."/>
            <person name="Zeytun A."/>
            <person name="Lucas S."/>
            <person name="Lapidus A."/>
            <person name="Hammon N."/>
            <person name="Deshpande S."/>
            <person name="Nolan M."/>
            <person name="Cheng J.F."/>
            <person name="Pitluck S."/>
            <person name="Liolios K."/>
            <person name="Pagani I."/>
            <person name="Mikhailova N."/>
            <person name="Ivanova N."/>
            <person name="Mavromatis K."/>
            <person name="Pati A."/>
            <person name="Tapia R."/>
            <person name="Han C."/>
            <person name="Goodwin L."/>
            <person name="Chen A."/>
            <person name="Palaniappan K."/>
            <person name="Land M."/>
            <person name="Hauser L."/>
            <person name="Chang Y.J."/>
            <person name="Jeffries C.D."/>
            <person name="Brambilla E.M."/>
            <person name="Rohde M."/>
            <person name="Goker M."/>
            <person name="Detter J.C."/>
            <person name="Woyke T."/>
            <person name="Bristow J."/>
            <person name="Eisen J.A."/>
            <person name="Markowitz V."/>
            <person name="Hugenholtz P."/>
            <person name="Kyrpides N.C."/>
            <person name="Klenk H.P."/>
        </authorList>
    </citation>
    <scope>NUCLEOTIDE SEQUENCE [LARGE SCALE GENOMIC DNA]</scope>
    <source>
        <strain evidence="4">DSM 21211 / LMG 22137 / NRRL B-23946 / LB-34</strain>
    </source>
</reference>
<evidence type="ECO:0000313" key="4">
    <source>
        <dbReference type="Proteomes" id="UP000008635"/>
    </source>
</evidence>
<dbReference type="Gene3D" id="1.10.340.30">
    <property type="entry name" value="Hypothetical protein, domain 2"/>
    <property type="match status" value="1"/>
</dbReference>
<dbReference type="HOGENOM" id="CLU_012862_3_4_0"/>